<keyword evidence="5" id="KW-0472">Membrane</keyword>
<dbReference type="InterPro" id="IPR013604">
    <property type="entry name" value="7TM_chemorcpt"/>
</dbReference>
<keyword evidence="2" id="KW-1003">Cell membrane</keyword>
<comment type="subcellular location">
    <subcellularLocation>
        <location evidence="1">Cell membrane</location>
        <topology evidence="1">Multi-pass membrane protein</topology>
    </subcellularLocation>
</comment>
<evidence type="ECO:0000313" key="7">
    <source>
        <dbReference type="Proteomes" id="UP001152798"/>
    </source>
</evidence>
<proteinExistence type="predicted"/>
<evidence type="ECO:0000256" key="2">
    <source>
        <dbReference type="ARBA" id="ARBA00022475"/>
    </source>
</evidence>
<evidence type="ECO:0000256" key="3">
    <source>
        <dbReference type="ARBA" id="ARBA00022692"/>
    </source>
</evidence>
<accession>A0A9P0MWH3</accession>
<sequence>MERFNLLLYRLMIQDKTKTLVENKRLTTHIAVRREVSFSACGFFNFDYKLLHSILAAVTTYFVVLISLE</sequence>
<organism evidence="6 7">
    <name type="scientific">Nezara viridula</name>
    <name type="common">Southern green stink bug</name>
    <name type="synonym">Cimex viridulus</name>
    <dbReference type="NCBI Taxonomy" id="85310"/>
    <lineage>
        <taxon>Eukaryota</taxon>
        <taxon>Metazoa</taxon>
        <taxon>Ecdysozoa</taxon>
        <taxon>Arthropoda</taxon>
        <taxon>Hexapoda</taxon>
        <taxon>Insecta</taxon>
        <taxon>Pterygota</taxon>
        <taxon>Neoptera</taxon>
        <taxon>Paraneoptera</taxon>
        <taxon>Hemiptera</taxon>
        <taxon>Heteroptera</taxon>
        <taxon>Panheteroptera</taxon>
        <taxon>Pentatomomorpha</taxon>
        <taxon>Pentatomoidea</taxon>
        <taxon>Pentatomidae</taxon>
        <taxon>Pentatominae</taxon>
        <taxon>Nezara</taxon>
    </lineage>
</organism>
<reference evidence="6" key="1">
    <citation type="submission" date="2022-01" db="EMBL/GenBank/DDBJ databases">
        <authorList>
            <person name="King R."/>
        </authorList>
    </citation>
    <scope>NUCLEOTIDE SEQUENCE</scope>
</reference>
<protein>
    <recommendedName>
        <fullName evidence="8">Gustatory receptor</fullName>
    </recommendedName>
</protein>
<evidence type="ECO:0008006" key="8">
    <source>
        <dbReference type="Google" id="ProtNLM"/>
    </source>
</evidence>
<dbReference type="AlphaFoldDB" id="A0A9P0MWH3"/>
<evidence type="ECO:0000256" key="5">
    <source>
        <dbReference type="ARBA" id="ARBA00023136"/>
    </source>
</evidence>
<evidence type="ECO:0000256" key="4">
    <source>
        <dbReference type="ARBA" id="ARBA00022989"/>
    </source>
</evidence>
<evidence type="ECO:0000313" key="6">
    <source>
        <dbReference type="EMBL" id="CAH1406900.1"/>
    </source>
</evidence>
<evidence type="ECO:0000256" key="1">
    <source>
        <dbReference type="ARBA" id="ARBA00004651"/>
    </source>
</evidence>
<dbReference type="Proteomes" id="UP001152798">
    <property type="component" value="Chromosome 7"/>
</dbReference>
<gene>
    <name evidence="6" type="ORF">NEZAVI_LOCUS14738</name>
</gene>
<keyword evidence="4" id="KW-1133">Transmembrane helix</keyword>
<name>A0A9P0MWH3_NEZVI</name>
<dbReference type="GO" id="GO:0005886">
    <property type="term" value="C:plasma membrane"/>
    <property type="evidence" value="ECO:0007669"/>
    <property type="project" value="UniProtKB-SubCell"/>
</dbReference>
<dbReference type="GO" id="GO:0050909">
    <property type="term" value="P:sensory perception of taste"/>
    <property type="evidence" value="ECO:0007669"/>
    <property type="project" value="InterPro"/>
</dbReference>
<dbReference type="Pfam" id="PF08395">
    <property type="entry name" value="7tm_7"/>
    <property type="match status" value="1"/>
</dbReference>
<dbReference type="EMBL" id="OV725083">
    <property type="protein sequence ID" value="CAH1406900.1"/>
    <property type="molecule type" value="Genomic_DNA"/>
</dbReference>
<keyword evidence="3" id="KW-0812">Transmembrane</keyword>
<dbReference type="OrthoDB" id="6366728at2759"/>
<keyword evidence="7" id="KW-1185">Reference proteome</keyword>